<sequence>MQPKPRPHAALPDLRRHPRVPPPLLEPVDLAGKVVTFDASAPPARRHPARGRLEDPRRQLALPMAGLCRTALAGRCDHVTAIDHQRPHPVRTLDLIKPAPCGCSRPKGWIRGVPDRNCFGSIRRHLTSVWRRAATFRVRYANGS</sequence>
<feature type="region of interest" description="Disordered" evidence="1">
    <location>
        <begin position="1"/>
        <end position="25"/>
    </location>
</feature>
<protein>
    <recommendedName>
        <fullName evidence="4">Transposase</fullName>
    </recommendedName>
</protein>
<reference evidence="2 3" key="1">
    <citation type="journal article" date="2019" name="Int. J. Syst. Evol. Microbiol.">
        <title>The Global Catalogue of Microorganisms (GCM) 10K type strain sequencing project: providing services to taxonomists for standard genome sequencing and annotation.</title>
        <authorList>
            <consortium name="The Broad Institute Genomics Platform"/>
            <consortium name="The Broad Institute Genome Sequencing Center for Infectious Disease"/>
            <person name="Wu L."/>
            <person name="Ma J."/>
        </authorList>
    </citation>
    <scope>NUCLEOTIDE SEQUENCE [LARGE SCALE GENOMIC DNA]</scope>
    <source>
        <strain evidence="2 3">JCM 7356</strain>
    </source>
</reference>
<organism evidence="2 3">
    <name type="scientific">Kitasatospora cystarginea</name>
    <dbReference type="NCBI Taxonomy" id="58350"/>
    <lineage>
        <taxon>Bacteria</taxon>
        <taxon>Bacillati</taxon>
        <taxon>Actinomycetota</taxon>
        <taxon>Actinomycetes</taxon>
        <taxon>Kitasatosporales</taxon>
        <taxon>Streptomycetaceae</taxon>
        <taxon>Kitasatospora</taxon>
    </lineage>
</organism>
<evidence type="ECO:0000256" key="1">
    <source>
        <dbReference type="SAM" id="MobiDB-lite"/>
    </source>
</evidence>
<accession>A0ABN3ERT0</accession>
<comment type="caution">
    <text evidence="2">The sequence shown here is derived from an EMBL/GenBank/DDBJ whole genome shotgun (WGS) entry which is preliminary data.</text>
</comment>
<proteinExistence type="predicted"/>
<name>A0ABN3ERT0_9ACTN</name>
<dbReference type="Proteomes" id="UP001500305">
    <property type="component" value="Unassembled WGS sequence"/>
</dbReference>
<evidence type="ECO:0000313" key="3">
    <source>
        <dbReference type="Proteomes" id="UP001500305"/>
    </source>
</evidence>
<evidence type="ECO:0000313" key="2">
    <source>
        <dbReference type="EMBL" id="GAA2268891.1"/>
    </source>
</evidence>
<keyword evidence="3" id="KW-1185">Reference proteome</keyword>
<gene>
    <name evidence="2" type="ORF">GCM10010430_62930</name>
</gene>
<evidence type="ECO:0008006" key="4">
    <source>
        <dbReference type="Google" id="ProtNLM"/>
    </source>
</evidence>
<dbReference type="EMBL" id="BAAATR010000037">
    <property type="protein sequence ID" value="GAA2268891.1"/>
    <property type="molecule type" value="Genomic_DNA"/>
</dbReference>